<gene>
    <name evidence="10" type="ORF">Y900_010510</name>
</gene>
<dbReference type="STRING" id="1440774.Y900_010510"/>
<protein>
    <submittedName>
        <fullName evidence="10">Extradiol dioxygenase</fullName>
    </submittedName>
</protein>
<evidence type="ECO:0000256" key="2">
    <source>
        <dbReference type="ARBA" id="ARBA00008784"/>
    </source>
</evidence>
<evidence type="ECO:0000256" key="6">
    <source>
        <dbReference type="ARBA" id="ARBA00023002"/>
    </source>
</evidence>
<reference evidence="10" key="1">
    <citation type="submission" date="2014-05" db="EMBL/GenBank/DDBJ databases">
        <title>Genome sequence of Mycobacterium aromaticivorans strain JS19b1T (= DSM 45407T).</title>
        <authorList>
            <person name="Kwak Y."/>
            <person name="Park G.-S."/>
            <person name="Li Q.X."/>
            <person name="Lee S.-E."/>
            <person name="Shin J.-H."/>
        </authorList>
    </citation>
    <scope>NUCLEOTIDE SEQUENCE [LARGE SCALE GENOMIC DNA]</scope>
    <source>
        <strain evidence="10">JS19b1</strain>
    </source>
</reference>
<accession>A0A064CKX9</accession>
<keyword evidence="5 8" id="KW-0223">Dioxygenase</keyword>
<dbReference type="InterPro" id="IPR000486">
    <property type="entry name" value="Xdiol_ring_cleave_dOase_1/2"/>
</dbReference>
<dbReference type="InterPro" id="IPR054680">
    <property type="entry name" value="HsaC"/>
</dbReference>
<evidence type="ECO:0000256" key="5">
    <source>
        <dbReference type="ARBA" id="ARBA00022964"/>
    </source>
</evidence>
<proteinExistence type="inferred from homology"/>
<dbReference type="CDD" id="cd07252">
    <property type="entry name" value="BphC1-RGP6_N_like"/>
    <property type="match status" value="1"/>
</dbReference>
<dbReference type="GO" id="GO:0008198">
    <property type="term" value="F:ferrous iron binding"/>
    <property type="evidence" value="ECO:0007669"/>
    <property type="project" value="InterPro"/>
</dbReference>
<evidence type="ECO:0000256" key="7">
    <source>
        <dbReference type="ARBA" id="ARBA00023004"/>
    </source>
</evidence>
<comment type="cofactor">
    <cofactor evidence="1 8">
        <name>Fe(2+)</name>
        <dbReference type="ChEBI" id="CHEBI:29033"/>
    </cofactor>
</comment>
<dbReference type="NCBIfam" id="NF045631">
    <property type="entry name" value="exdiol_diox_HsaC"/>
    <property type="match status" value="1"/>
</dbReference>
<comment type="caution">
    <text evidence="10">The sequence shown here is derived from an EMBL/GenBank/DDBJ whole genome shotgun (WGS) entry which is preliminary data.</text>
</comment>
<dbReference type="PROSITE" id="PS51819">
    <property type="entry name" value="VOC"/>
    <property type="match status" value="2"/>
</dbReference>
<evidence type="ECO:0000256" key="3">
    <source>
        <dbReference type="ARBA" id="ARBA00022723"/>
    </source>
</evidence>
<evidence type="ECO:0000256" key="1">
    <source>
        <dbReference type="ARBA" id="ARBA00001954"/>
    </source>
</evidence>
<dbReference type="InterPro" id="IPR050383">
    <property type="entry name" value="GlyoxalaseI/FosfomycinResist"/>
</dbReference>
<dbReference type="Gene3D" id="3.10.180.10">
    <property type="entry name" value="2,3-Dihydroxybiphenyl 1,2-Dioxygenase, domain 1"/>
    <property type="match status" value="2"/>
</dbReference>
<comment type="similarity">
    <text evidence="2 8">Belongs to the extradiol ring-cleavage dioxygenase family.</text>
</comment>
<dbReference type="EMBL" id="JALN02000001">
    <property type="protein sequence ID" value="KDE99363.1"/>
    <property type="molecule type" value="Genomic_DNA"/>
</dbReference>
<keyword evidence="4 8" id="KW-0058">Aromatic hydrocarbons catabolism</keyword>
<dbReference type="GO" id="GO:0051213">
    <property type="term" value="F:dioxygenase activity"/>
    <property type="evidence" value="ECO:0007669"/>
    <property type="project" value="UniProtKB-KW"/>
</dbReference>
<feature type="domain" description="VOC" evidence="9">
    <location>
        <begin position="142"/>
        <end position="270"/>
    </location>
</feature>
<keyword evidence="6 8" id="KW-0560">Oxidoreductase</keyword>
<keyword evidence="11" id="KW-1185">Reference proteome</keyword>
<dbReference type="RefSeq" id="WP_192827493.1">
    <property type="nucleotide sequence ID" value="NZ_JALN02000001.1"/>
</dbReference>
<evidence type="ECO:0000313" key="10">
    <source>
        <dbReference type="EMBL" id="KDE99363.1"/>
    </source>
</evidence>
<dbReference type="PROSITE" id="PS00082">
    <property type="entry name" value="EXTRADIOL_DIOXYGENAS"/>
    <property type="match status" value="1"/>
</dbReference>
<sequence>MTLKALGYMRIEATDVAAWRDFGTKVLGMVEGDGAMPDALYLRMDEFAARLVIVPGERDRLLVSGWEVADAPALQTLRETLAKAGVDFAEGTREEKSERRVEGLIRFSDPAGNTLEAFHGAQYLGRRFVSPYGHKFVTAEQGLGHVVLTCDDDAAAQAFYQDVLGFKLRDSMSLPPEIAGRPADGDPVWLRFYGCNPRHHALAFMPMPNPTGIVHLMVEVENSDDVGLCLDRALRRKVKMSATLGRHTNDKMLSFYMKTPGGFDVEFGCEGLEVDDHDWIARESTAVSLWGHDFSVGFK</sequence>
<evidence type="ECO:0000256" key="8">
    <source>
        <dbReference type="RuleBase" id="RU000683"/>
    </source>
</evidence>
<evidence type="ECO:0000256" key="4">
    <source>
        <dbReference type="ARBA" id="ARBA00022797"/>
    </source>
</evidence>
<organism evidence="10 11">
    <name type="scientific">Mycolicibacterium aromaticivorans JS19b1 = JCM 16368</name>
    <dbReference type="NCBI Taxonomy" id="1440774"/>
    <lineage>
        <taxon>Bacteria</taxon>
        <taxon>Bacillati</taxon>
        <taxon>Actinomycetota</taxon>
        <taxon>Actinomycetes</taxon>
        <taxon>Mycobacteriales</taxon>
        <taxon>Mycobacteriaceae</taxon>
        <taxon>Mycolicibacterium</taxon>
    </lineage>
</organism>
<keyword evidence="7 8" id="KW-0408">Iron</keyword>
<dbReference type="Pfam" id="PF00903">
    <property type="entry name" value="Glyoxalase"/>
    <property type="match status" value="1"/>
</dbReference>
<dbReference type="Pfam" id="PF22632">
    <property type="entry name" value="BphC_D1"/>
    <property type="match status" value="1"/>
</dbReference>
<dbReference type="SUPFAM" id="SSF54593">
    <property type="entry name" value="Glyoxalase/Bleomycin resistance protein/Dihydroxybiphenyl dioxygenase"/>
    <property type="match status" value="2"/>
</dbReference>
<dbReference type="Proteomes" id="UP000022835">
    <property type="component" value="Unassembled WGS sequence"/>
</dbReference>
<dbReference type="InterPro" id="IPR029068">
    <property type="entry name" value="Glyas_Bleomycin-R_OHBP_Dase"/>
</dbReference>
<evidence type="ECO:0000313" key="11">
    <source>
        <dbReference type="Proteomes" id="UP000022835"/>
    </source>
</evidence>
<evidence type="ECO:0000259" key="9">
    <source>
        <dbReference type="PROSITE" id="PS51819"/>
    </source>
</evidence>
<dbReference type="InterPro" id="IPR037523">
    <property type="entry name" value="VOC_core"/>
</dbReference>
<dbReference type="eggNOG" id="COG0346">
    <property type="taxonomic scope" value="Bacteria"/>
</dbReference>
<dbReference type="CDD" id="cd07237">
    <property type="entry name" value="BphC1-RGP6_C_like"/>
    <property type="match status" value="1"/>
</dbReference>
<dbReference type="InterPro" id="IPR004360">
    <property type="entry name" value="Glyas_Fos-R_dOase_dom"/>
</dbReference>
<dbReference type="PANTHER" id="PTHR21366:SF14">
    <property type="entry name" value="GLYOXALASE DOMAIN-CONTAINING PROTEIN 5"/>
    <property type="match status" value="1"/>
</dbReference>
<feature type="domain" description="VOC" evidence="9">
    <location>
        <begin position="5"/>
        <end position="120"/>
    </location>
</feature>
<dbReference type="PANTHER" id="PTHR21366">
    <property type="entry name" value="GLYOXALASE FAMILY PROTEIN"/>
    <property type="match status" value="1"/>
</dbReference>
<name>A0A064CKX9_9MYCO</name>
<dbReference type="AlphaFoldDB" id="A0A064CKX9"/>
<keyword evidence="3" id="KW-0479">Metal-binding</keyword>